<protein>
    <submittedName>
        <fullName evidence="2">Uncharacterized protein</fullName>
    </submittedName>
</protein>
<name>A0A7H1M957_9NEIS</name>
<keyword evidence="3" id="KW-1185">Reference proteome</keyword>
<gene>
    <name evidence="2" type="ORF">H7A79_1246</name>
</gene>
<feature type="compositionally biased region" description="Basic residues" evidence="1">
    <location>
        <begin position="8"/>
        <end position="22"/>
    </location>
</feature>
<reference evidence="2" key="1">
    <citation type="submission" date="2024-06" db="EMBL/GenBank/DDBJ databases">
        <title>Complete Genome Sequence of mouse commensal type strain Neisseria musculi.</title>
        <authorList>
            <person name="Thapa E."/>
            <person name="Aluvathingal J."/>
            <person name="Nadendla S."/>
            <person name="Mehta A."/>
            <person name="Tettelin H."/>
            <person name="Weyand N.J."/>
        </authorList>
    </citation>
    <scope>NUCLEOTIDE SEQUENCE</scope>
    <source>
        <strain evidence="2">NW831</strain>
    </source>
</reference>
<evidence type="ECO:0000313" key="3">
    <source>
        <dbReference type="Proteomes" id="UP000516412"/>
    </source>
</evidence>
<dbReference type="KEGG" id="nmus:H7A79_1246"/>
<dbReference type="EMBL" id="CP060414">
    <property type="protein sequence ID" value="QNT58172.1"/>
    <property type="molecule type" value="Genomic_DNA"/>
</dbReference>
<dbReference type="Proteomes" id="UP000516412">
    <property type="component" value="Chromosome"/>
</dbReference>
<sequence length="85" mass="9714">MKQETARNTKKHFRRPQSRKNRPPFSRFPLESQCAEILNYIQTHGSITLYALTFFAIDDCNGILDIPPTHLQTIGKQPSENTSPA</sequence>
<feature type="region of interest" description="Disordered" evidence="1">
    <location>
        <begin position="1"/>
        <end position="27"/>
    </location>
</feature>
<evidence type="ECO:0000256" key="1">
    <source>
        <dbReference type="SAM" id="MobiDB-lite"/>
    </source>
</evidence>
<accession>A0A7H1M957</accession>
<dbReference type="RefSeq" id="WP_187001459.1">
    <property type="nucleotide sequence ID" value="NZ_CP060414.2"/>
</dbReference>
<organism evidence="2 3">
    <name type="scientific">Neisseria musculi</name>
    <dbReference type="NCBI Taxonomy" id="1815583"/>
    <lineage>
        <taxon>Bacteria</taxon>
        <taxon>Pseudomonadati</taxon>
        <taxon>Pseudomonadota</taxon>
        <taxon>Betaproteobacteria</taxon>
        <taxon>Neisseriales</taxon>
        <taxon>Neisseriaceae</taxon>
        <taxon>Neisseria</taxon>
    </lineage>
</organism>
<evidence type="ECO:0000313" key="2">
    <source>
        <dbReference type="EMBL" id="QNT58172.1"/>
    </source>
</evidence>
<dbReference type="AlphaFoldDB" id="A0A7H1M957"/>
<proteinExistence type="predicted"/>